<dbReference type="Gene3D" id="3.40.190.10">
    <property type="entry name" value="Periplasmic binding protein-like II"/>
    <property type="match status" value="2"/>
</dbReference>
<dbReference type="GO" id="GO:0003677">
    <property type="term" value="F:DNA binding"/>
    <property type="evidence" value="ECO:0007669"/>
    <property type="project" value="UniProtKB-KW"/>
</dbReference>
<dbReference type="EMBL" id="CADCVM010000486">
    <property type="protein sequence ID" value="CAA9531809.1"/>
    <property type="molecule type" value="Genomic_DNA"/>
</dbReference>
<dbReference type="Gene3D" id="1.10.10.10">
    <property type="entry name" value="Winged helix-like DNA-binding domain superfamily/Winged helix DNA-binding domain"/>
    <property type="match status" value="1"/>
</dbReference>
<comment type="similarity">
    <text evidence="1">Belongs to the LysR transcriptional regulatory family.</text>
</comment>
<organism evidence="6">
    <name type="scientific">uncultured Rubrobacteraceae bacterium</name>
    <dbReference type="NCBI Taxonomy" id="349277"/>
    <lineage>
        <taxon>Bacteria</taxon>
        <taxon>Bacillati</taxon>
        <taxon>Actinomycetota</taxon>
        <taxon>Rubrobacteria</taxon>
        <taxon>Rubrobacterales</taxon>
        <taxon>Rubrobacteraceae</taxon>
        <taxon>environmental samples</taxon>
    </lineage>
</organism>
<accession>A0A6J4TUB6</accession>
<evidence type="ECO:0000256" key="3">
    <source>
        <dbReference type="ARBA" id="ARBA00023125"/>
    </source>
</evidence>
<dbReference type="SUPFAM" id="SSF53850">
    <property type="entry name" value="Periplasmic binding protein-like II"/>
    <property type="match status" value="1"/>
</dbReference>
<evidence type="ECO:0000313" key="6">
    <source>
        <dbReference type="EMBL" id="CAA9531809.1"/>
    </source>
</evidence>
<gene>
    <name evidence="6" type="ORF">AVDCRST_MAG05-4493</name>
</gene>
<dbReference type="PANTHER" id="PTHR30346">
    <property type="entry name" value="TRANSCRIPTIONAL DUAL REGULATOR HCAR-RELATED"/>
    <property type="match status" value="1"/>
</dbReference>
<dbReference type="FunFam" id="1.10.10.10:FF:000001">
    <property type="entry name" value="LysR family transcriptional regulator"/>
    <property type="match status" value="1"/>
</dbReference>
<evidence type="ECO:0000256" key="2">
    <source>
        <dbReference type="ARBA" id="ARBA00023015"/>
    </source>
</evidence>
<dbReference type="InterPro" id="IPR036388">
    <property type="entry name" value="WH-like_DNA-bd_sf"/>
</dbReference>
<dbReference type="SUPFAM" id="SSF46785">
    <property type="entry name" value="Winged helix' DNA-binding domain"/>
    <property type="match status" value="1"/>
</dbReference>
<dbReference type="PROSITE" id="PS50931">
    <property type="entry name" value="HTH_LYSR"/>
    <property type="match status" value="1"/>
</dbReference>
<proteinExistence type="inferred from homology"/>
<dbReference type="Pfam" id="PF00126">
    <property type="entry name" value="HTH_1"/>
    <property type="match status" value="1"/>
</dbReference>
<evidence type="ECO:0000256" key="4">
    <source>
        <dbReference type="ARBA" id="ARBA00023163"/>
    </source>
</evidence>
<dbReference type="AlphaFoldDB" id="A0A6J4TUB6"/>
<reference evidence="6" key="1">
    <citation type="submission" date="2020-02" db="EMBL/GenBank/DDBJ databases">
        <authorList>
            <person name="Meier V. D."/>
        </authorList>
    </citation>
    <scope>NUCLEOTIDE SEQUENCE</scope>
    <source>
        <strain evidence="6">AVDCRST_MAG05</strain>
    </source>
</reference>
<evidence type="ECO:0000259" key="5">
    <source>
        <dbReference type="PROSITE" id="PS50931"/>
    </source>
</evidence>
<dbReference type="PRINTS" id="PR00039">
    <property type="entry name" value="HTHLYSR"/>
</dbReference>
<keyword evidence="3" id="KW-0238">DNA-binding</keyword>
<dbReference type="InterPro" id="IPR000847">
    <property type="entry name" value="LysR_HTH_N"/>
</dbReference>
<sequence>MELRHIRCFVAVAEEMHFGRAAERLYVAQSAVSQQVKRLEQELGVELLTRNKRRVSLTEPGRVFLDEARRTLWQAEKGAEAAKRASRGQVGRIVVGFIGPTTYSIVPEVLGAYRKRFADVEMVLHEWTSAQQTERLREGYLQVGFVRSPVDLDALAVEHTFREPVVVVLPEGHALAALDEVPVGMLADDPFIFVPRHKEPHSFDRYISLCRQAGFTPRVVQESYHVHILAALVAAGVGVGMAPASVAKMRWDGVVYRRLRSPAAEVETAVVRRRGETPPVVRAFLDVIGEVAAGEDRPALPGGSDAG</sequence>
<dbReference type="InterPro" id="IPR005119">
    <property type="entry name" value="LysR_subst-bd"/>
</dbReference>
<dbReference type="Pfam" id="PF03466">
    <property type="entry name" value="LysR_substrate"/>
    <property type="match status" value="1"/>
</dbReference>
<name>A0A6J4TUB6_9ACTN</name>
<dbReference type="PANTHER" id="PTHR30346:SF0">
    <property type="entry name" value="HCA OPERON TRANSCRIPTIONAL ACTIVATOR HCAR"/>
    <property type="match status" value="1"/>
</dbReference>
<dbReference type="InterPro" id="IPR036390">
    <property type="entry name" value="WH_DNA-bd_sf"/>
</dbReference>
<feature type="domain" description="HTH lysR-type" evidence="5">
    <location>
        <begin position="1"/>
        <end position="58"/>
    </location>
</feature>
<evidence type="ECO:0000256" key="1">
    <source>
        <dbReference type="ARBA" id="ARBA00009437"/>
    </source>
</evidence>
<dbReference type="GO" id="GO:0003700">
    <property type="term" value="F:DNA-binding transcription factor activity"/>
    <property type="evidence" value="ECO:0007669"/>
    <property type="project" value="InterPro"/>
</dbReference>
<dbReference type="GO" id="GO:0032993">
    <property type="term" value="C:protein-DNA complex"/>
    <property type="evidence" value="ECO:0007669"/>
    <property type="project" value="TreeGrafter"/>
</dbReference>
<protein>
    <submittedName>
        <fullName evidence="6">Transcriptional regulator, LysR family</fullName>
    </submittedName>
</protein>
<keyword evidence="4" id="KW-0804">Transcription</keyword>
<dbReference type="CDD" id="cd08414">
    <property type="entry name" value="PBP2_LTTR_aromatics_like"/>
    <property type="match status" value="1"/>
</dbReference>
<keyword evidence="2" id="KW-0805">Transcription regulation</keyword>